<gene>
    <name evidence="2" type="ORF">CYMTET_11899</name>
</gene>
<organism evidence="2 3">
    <name type="scientific">Cymbomonas tetramitiformis</name>
    <dbReference type="NCBI Taxonomy" id="36881"/>
    <lineage>
        <taxon>Eukaryota</taxon>
        <taxon>Viridiplantae</taxon>
        <taxon>Chlorophyta</taxon>
        <taxon>Pyramimonadophyceae</taxon>
        <taxon>Pyramimonadales</taxon>
        <taxon>Pyramimonadaceae</taxon>
        <taxon>Cymbomonas</taxon>
    </lineage>
</organism>
<evidence type="ECO:0000259" key="1">
    <source>
        <dbReference type="Pfam" id="PF07202"/>
    </source>
</evidence>
<dbReference type="PROSITE" id="PS50096">
    <property type="entry name" value="IQ"/>
    <property type="match status" value="4"/>
</dbReference>
<dbReference type="InterPro" id="IPR009852">
    <property type="entry name" value="CENPJ_C_dom"/>
</dbReference>
<proteinExistence type="predicted"/>
<dbReference type="Gene3D" id="1.20.5.190">
    <property type="match status" value="1"/>
</dbReference>
<evidence type="ECO:0000313" key="3">
    <source>
        <dbReference type="Proteomes" id="UP001190700"/>
    </source>
</evidence>
<comment type="caution">
    <text evidence="2">The sequence shown here is derived from an EMBL/GenBank/DDBJ whole genome shotgun (WGS) entry which is preliminary data.</text>
</comment>
<dbReference type="InterPro" id="IPR000048">
    <property type="entry name" value="IQ_motif_EF-hand-BS"/>
</dbReference>
<protein>
    <recommendedName>
        <fullName evidence="1">Centromere protein J C-terminal domain-containing protein</fullName>
    </recommendedName>
</protein>
<evidence type="ECO:0000313" key="2">
    <source>
        <dbReference type="EMBL" id="KAK3280250.1"/>
    </source>
</evidence>
<dbReference type="Gene3D" id="2.60.450.20">
    <property type="match status" value="2"/>
</dbReference>
<accession>A0AAE0LD07</accession>
<dbReference type="InterPro" id="IPR047002">
    <property type="entry name" value="Tcp10_C_sf"/>
</dbReference>
<dbReference type="SMART" id="SM00015">
    <property type="entry name" value="IQ"/>
    <property type="match status" value="4"/>
</dbReference>
<sequence>MCRALEPRPSCDVLLCTGVSPASLPKAEALCWARLALALLRWGPLWGPAVQAEEELQRRCVTTVQAVWRARGARLAYRHLLSELRRVQRAVRVKLLYPLFRKRRLHGLCRLQATVRMALQRRRYCRLRATKRWKRAYAGVVAWRHLQRRACTEIQRHFRGYRAWLQYQRVAGAALEVHRVARGFLARRRCHRMRLEIAMSCKLQGAAQTWLARRELARRRRLQRDSERGTLQMLRIYQDIIQEHLRGRCLGWLVFLRLYVECDSSKSQLIPDEAVPKSDTRQPDGSRLRVYNSGWQLRIYPNHVSVYSTEDGRRLLQCSALEDVTIDGIGYSRSSVGRKSFSRSTLAVTKAAVTLQQSLQREVVVTSPVTPGHIRTYLPNGTRIEAFPGGGCLQTEASGITIETCADTTSIQTSPDGIVLITFPDGSKEKHVADEMLWRMRRVHRDELEPPCASCSLEHVEVYVLADGCRVQMLGGGRKLTVHPDGRSVEHLGDGRVVQTSPDGVRVETGGSDRATVTRFANGDVVTEHASGHVTTIKSGSNIQIDKFPDGRIVQVDPDGTRIESFPDGRHLQTNPCGTTIETLPNRTTIQTSPDGMVLLAYADGSKEKRSSDALLWRMRRVHRDELEPPCASCSLEHVEVYVLADGCRVQMLGGGRKLTVHPDGRSVEHLGDGRVVQTSPDGVRVETGGSDRATVTRFANGDVVTEHASGHVTTIKSGSNIQIDKFPDGRIVQVNADGTRILRDEHSSIGVQENPDGSRIKRHATEGAMKQVISSGIEQVQNV</sequence>
<dbReference type="CDD" id="cd23767">
    <property type="entry name" value="IQCD"/>
    <property type="match status" value="1"/>
</dbReference>
<dbReference type="Proteomes" id="UP001190700">
    <property type="component" value="Unassembled WGS sequence"/>
</dbReference>
<name>A0AAE0LD07_9CHLO</name>
<reference evidence="2 3" key="1">
    <citation type="journal article" date="2015" name="Genome Biol. Evol.">
        <title>Comparative Genomics of a Bacterivorous Green Alga Reveals Evolutionary Causalities and Consequences of Phago-Mixotrophic Mode of Nutrition.</title>
        <authorList>
            <person name="Burns J.A."/>
            <person name="Paasch A."/>
            <person name="Narechania A."/>
            <person name="Kim E."/>
        </authorList>
    </citation>
    <scope>NUCLEOTIDE SEQUENCE [LARGE SCALE GENOMIC DNA]</scope>
    <source>
        <strain evidence="2 3">PLY_AMNH</strain>
    </source>
</reference>
<keyword evidence="3" id="KW-1185">Reference proteome</keyword>
<feature type="domain" description="Centromere protein J C-terminal" evidence="1">
    <location>
        <begin position="546"/>
        <end position="570"/>
    </location>
</feature>
<dbReference type="EMBL" id="LGRX02004471">
    <property type="protein sequence ID" value="KAK3280250.1"/>
    <property type="molecule type" value="Genomic_DNA"/>
</dbReference>
<dbReference type="Pfam" id="PF07202">
    <property type="entry name" value="Tcp10_C"/>
    <property type="match status" value="1"/>
</dbReference>
<dbReference type="AlphaFoldDB" id="A0AAE0LD07"/>